<dbReference type="AlphaFoldDB" id="A0A9X3B7R8"/>
<accession>A0A9X3B7R8</accession>
<name>A0A9X3B7R8_9BACT</name>
<reference evidence="1" key="2">
    <citation type="submission" date="2023-04" db="EMBL/GenBank/DDBJ databases">
        <title>Paracnuella aquatica gen. nov., sp. nov., a member of the family Chitinophagaceae isolated from a hot spring.</title>
        <authorList>
            <person name="Wang C."/>
        </authorList>
    </citation>
    <scope>NUCLEOTIDE SEQUENCE</scope>
    <source>
        <strain evidence="1">LB-8</strain>
    </source>
</reference>
<dbReference type="EMBL" id="JAOTIF010000006">
    <property type="protein sequence ID" value="MCU7549635.1"/>
    <property type="molecule type" value="Genomic_DNA"/>
</dbReference>
<gene>
    <name evidence="1" type="ORF">OCK74_10950</name>
</gene>
<reference evidence="1" key="1">
    <citation type="submission" date="2022-09" db="EMBL/GenBank/DDBJ databases">
        <authorList>
            <person name="Yuan C."/>
            <person name="Ke Z."/>
        </authorList>
    </citation>
    <scope>NUCLEOTIDE SEQUENCE</scope>
    <source>
        <strain evidence="1">LB-8</strain>
    </source>
</reference>
<proteinExistence type="predicted"/>
<comment type="caution">
    <text evidence="1">The sequence shown here is derived from an EMBL/GenBank/DDBJ whole genome shotgun (WGS) entry which is preliminary data.</text>
</comment>
<dbReference type="InterPro" id="IPR034660">
    <property type="entry name" value="DinB/YfiT-like"/>
</dbReference>
<keyword evidence="2" id="KW-1185">Reference proteome</keyword>
<evidence type="ECO:0000313" key="1">
    <source>
        <dbReference type="EMBL" id="MCU7549635.1"/>
    </source>
</evidence>
<dbReference type="RefSeq" id="WP_279297076.1">
    <property type="nucleotide sequence ID" value="NZ_JAOTIF010000006.1"/>
</dbReference>
<protein>
    <submittedName>
        <fullName evidence="1">DUF1569 domain-containing protein</fullName>
    </submittedName>
</protein>
<sequence>MKIDINKRDELNSIIDRLFEDTEAKWGLMKPQHMIEHLATTMEFSNGKMLLAQRTTEQEGKTAKEAFIYTEIEMPQGLKSSLLGNVPPPFKHPSLDDAKRNLNQELDDFHSYFENHPEATFTHPRLGSLNHREWVILHNKHFTHHFKQFGLL</sequence>
<evidence type="ECO:0000313" key="2">
    <source>
        <dbReference type="Proteomes" id="UP001155483"/>
    </source>
</evidence>
<dbReference type="Gene3D" id="1.20.120.450">
    <property type="entry name" value="dinb family like domain"/>
    <property type="match status" value="1"/>
</dbReference>
<dbReference type="Proteomes" id="UP001155483">
    <property type="component" value="Unassembled WGS sequence"/>
</dbReference>
<organism evidence="1 2">
    <name type="scientific">Paraflavisolibacter caeni</name>
    <dbReference type="NCBI Taxonomy" id="2982496"/>
    <lineage>
        <taxon>Bacteria</taxon>
        <taxon>Pseudomonadati</taxon>
        <taxon>Bacteroidota</taxon>
        <taxon>Chitinophagia</taxon>
        <taxon>Chitinophagales</taxon>
        <taxon>Chitinophagaceae</taxon>
        <taxon>Paraflavisolibacter</taxon>
    </lineage>
</organism>